<feature type="region of interest" description="Disordered" evidence="1">
    <location>
        <begin position="399"/>
        <end position="421"/>
    </location>
</feature>
<dbReference type="AlphaFoldDB" id="A0A9W6USM8"/>
<gene>
    <name evidence="3" type="ORF">Kpho01_63130</name>
</gene>
<keyword evidence="2" id="KW-1133">Transmembrane helix</keyword>
<dbReference type="Proteomes" id="UP001165143">
    <property type="component" value="Unassembled WGS sequence"/>
</dbReference>
<comment type="caution">
    <text evidence="3">The sequence shown here is derived from an EMBL/GenBank/DDBJ whole genome shotgun (WGS) entry which is preliminary data.</text>
</comment>
<dbReference type="EMBL" id="BSRX01000050">
    <property type="protein sequence ID" value="GLW58302.1"/>
    <property type="molecule type" value="Genomic_DNA"/>
</dbReference>
<feature type="transmembrane region" description="Helical" evidence="2">
    <location>
        <begin position="121"/>
        <end position="141"/>
    </location>
</feature>
<name>A0A9W6USM8_9ACTN</name>
<accession>A0A9W6USM8</accession>
<evidence type="ECO:0000313" key="4">
    <source>
        <dbReference type="Proteomes" id="UP001165143"/>
    </source>
</evidence>
<evidence type="ECO:0000256" key="2">
    <source>
        <dbReference type="SAM" id="Phobius"/>
    </source>
</evidence>
<feature type="compositionally biased region" description="Low complexity" evidence="1">
    <location>
        <begin position="321"/>
        <end position="361"/>
    </location>
</feature>
<organism evidence="3 4">
    <name type="scientific">Kitasatospora phosalacinea</name>
    <dbReference type="NCBI Taxonomy" id="2065"/>
    <lineage>
        <taxon>Bacteria</taxon>
        <taxon>Bacillati</taxon>
        <taxon>Actinomycetota</taxon>
        <taxon>Actinomycetes</taxon>
        <taxon>Kitasatosporales</taxon>
        <taxon>Streptomycetaceae</taxon>
        <taxon>Kitasatospora</taxon>
    </lineage>
</organism>
<reference evidence="3" key="1">
    <citation type="submission" date="2023-02" db="EMBL/GenBank/DDBJ databases">
        <title>Kitasatospora phosalacinea NBRC 14362.</title>
        <authorList>
            <person name="Ichikawa N."/>
            <person name="Sato H."/>
            <person name="Tonouchi N."/>
        </authorList>
    </citation>
    <scope>NUCLEOTIDE SEQUENCE</scope>
    <source>
        <strain evidence="3">NBRC 14362</strain>
    </source>
</reference>
<feature type="compositionally biased region" description="Low complexity" evidence="1">
    <location>
        <begin position="186"/>
        <end position="211"/>
    </location>
</feature>
<evidence type="ECO:0008006" key="5">
    <source>
        <dbReference type="Google" id="ProtNLM"/>
    </source>
</evidence>
<dbReference type="RefSeq" id="WP_158715308.1">
    <property type="nucleotide sequence ID" value="NZ_BSRX01000050.1"/>
</dbReference>
<sequence length="421" mass="40702">MTEGRPSQPADGPSADGPSPDVPTGYRPAADVPTGYRPSPDVPTGHRPAADVPTGYRPAADVPTGYRPSPDVPTGRGAGPLTEDALRARLHRAVAAVEPEPGALPRLRVAVPRRRAVRRRALGGAAVLAAAAAVLPLVNVARPFVLSGDPTGGQAVPGAGSSPSRTPGSHPGHPRTSAAVPPADTAVPEPGASASPSADGSPGVSPAAAPPCTGADLGRSDVQQAAADPATGKVYGWFRLTNTGAQACRVPGPGTLALGAGSGGVQLLAHAVGDPAGSLPDPAELPAEVQLGPGGSYLVRFAWVPARCAGASDSPTGPGGAQPSPAASGAAAAAAADTGSAPGPTLAAVAADPTPTADPSTGLAGGGQPAPAFALGYTPDRAVAAPPVSTTLPLGCGGTVYWTGPEPDPTPPATSSPSATP</sequence>
<protein>
    <recommendedName>
        <fullName evidence="5">DUF4232 domain-containing protein</fullName>
    </recommendedName>
</protein>
<feature type="compositionally biased region" description="Pro residues" evidence="1">
    <location>
        <begin position="406"/>
        <end position="421"/>
    </location>
</feature>
<evidence type="ECO:0000313" key="3">
    <source>
        <dbReference type="EMBL" id="GLW58302.1"/>
    </source>
</evidence>
<evidence type="ECO:0000256" key="1">
    <source>
        <dbReference type="SAM" id="MobiDB-lite"/>
    </source>
</evidence>
<keyword evidence="2" id="KW-0472">Membrane</keyword>
<keyword evidence="2" id="KW-0812">Transmembrane</keyword>
<feature type="region of interest" description="Disordered" evidence="1">
    <location>
        <begin position="310"/>
        <end position="367"/>
    </location>
</feature>
<feature type="region of interest" description="Disordered" evidence="1">
    <location>
        <begin position="1"/>
        <end position="81"/>
    </location>
</feature>
<dbReference type="OrthoDB" id="3872225at2"/>
<proteinExistence type="predicted"/>
<feature type="region of interest" description="Disordered" evidence="1">
    <location>
        <begin position="151"/>
        <end position="218"/>
    </location>
</feature>